<protein>
    <recommendedName>
        <fullName evidence="4">Chitin-binding type-2 domain-containing protein</fullName>
    </recommendedName>
</protein>
<dbReference type="Proteomes" id="UP000799436">
    <property type="component" value="Unassembled WGS sequence"/>
</dbReference>
<organism evidence="2 3">
    <name type="scientific">Teratosphaeria nubilosa</name>
    <dbReference type="NCBI Taxonomy" id="161662"/>
    <lineage>
        <taxon>Eukaryota</taxon>
        <taxon>Fungi</taxon>
        <taxon>Dikarya</taxon>
        <taxon>Ascomycota</taxon>
        <taxon>Pezizomycotina</taxon>
        <taxon>Dothideomycetes</taxon>
        <taxon>Dothideomycetidae</taxon>
        <taxon>Mycosphaerellales</taxon>
        <taxon>Teratosphaeriaceae</taxon>
        <taxon>Teratosphaeria</taxon>
    </lineage>
</organism>
<sequence length="85" mass="9122">MARTFHSLGAAVLLYAAFAAFAASAVIQPNAPVHPDAPVGPIYILCRDHTNCHGFLRGTCPVYDCHGKYTGKTRGECSHYKCSVP</sequence>
<dbReference type="AlphaFoldDB" id="A0A6G1KVP8"/>
<name>A0A6G1KVP8_9PEZI</name>
<reference evidence="2" key="1">
    <citation type="journal article" date="2020" name="Stud. Mycol.">
        <title>101 Dothideomycetes genomes: a test case for predicting lifestyles and emergence of pathogens.</title>
        <authorList>
            <person name="Haridas S."/>
            <person name="Albert R."/>
            <person name="Binder M."/>
            <person name="Bloem J."/>
            <person name="Labutti K."/>
            <person name="Salamov A."/>
            <person name="Andreopoulos B."/>
            <person name="Baker S."/>
            <person name="Barry K."/>
            <person name="Bills G."/>
            <person name="Bluhm B."/>
            <person name="Cannon C."/>
            <person name="Castanera R."/>
            <person name="Culley D."/>
            <person name="Daum C."/>
            <person name="Ezra D."/>
            <person name="Gonzalez J."/>
            <person name="Henrissat B."/>
            <person name="Kuo A."/>
            <person name="Liang C."/>
            <person name="Lipzen A."/>
            <person name="Lutzoni F."/>
            <person name="Magnuson J."/>
            <person name="Mondo S."/>
            <person name="Nolan M."/>
            <person name="Ohm R."/>
            <person name="Pangilinan J."/>
            <person name="Park H.-J."/>
            <person name="Ramirez L."/>
            <person name="Alfaro M."/>
            <person name="Sun H."/>
            <person name="Tritt A."/>
            <person name="Yoshinaga Y."/>
            <person name="Zwiers L.-H."/>
            <person name="Turgeon B."/>
            <person name="Goodwin S."/>
            <person name="Spatafora J."/>
            <person name="Crous P."/>
            <person name="Grigoriev I."/>
        </authorList>
    </citation>
    <scope>NUCLEOTIDE SEQUENCE</scope>
    <source>
        <strain evidence="2">CBS 116005</strain>
    </source>
</reference>
<evidence type="ECO:0008006" key="4">
    <source>
        <dbReference type="Google" id="ProtNLM"/>
    </source>
</evidence>
<feature type="chain" id="PRO_5026303308" description="Chitin-binding type-2 domain-containing protein" evidence="1">
    <location>
        <begin position="25"/>
        <end position="85"/>
    </location>
</feature>
<evidence type="ECO:0000313" key="2">
    <source>
        <dbReference type="EMBL" id="KAF2764339.1"/>
    </source>
</evidence>
<evidence type="ECO:0000256" key="1">
    <source>
        <dbReference type="SAM" id="SignalP"/>
    </source>
</evidence>
<gene>
    <name evidence="2" type="ORF">EJ03DRAFT_331907</name>
</gene>
<feature type="signal peptide" evidence="1">
    <location>
        <begin position="1"/>
        <end position="24"/>
    </location>
</feature>
<keyword evidence="1" id="KW-0732">Signal</keyword>
<proteinExistence type="predicted"/>
<evidence type="ECO:0000313" key="3">
    <source>
        <dbReference type="Proteomes" id="UP000799436"/>
    </source>
</evidence>
<keyword evidence="3" id="KW-1185">Reference proteome</keyword>
<accession>A0A6G1KVP8</accession>
<dbReference type="EMBL" id="ML995928">
    <property type="protein sequence ID" value="KAF2764339.1"/>
    <property type="molecule type" value="Genomic_DNA"/>
</dbReference>